<evidence type="ECO:0000313" key="2">
    <source>
        <dbReference type="Proteomes" id="UP000499080"/>
    </source>
</evidence>
<protein>
    <submittedName>
        <fullName evidence="1">Uncharacterized protein</fullName>
    </submittedName>
</protein>
<proteinExistence type="predicted"/>
<reference evidence="1 2" key="1">
    <citation type="journal article" date="2019" name="Sci. Rep.">
        <title>Orb-weaving spider Araneus ventricosus genome elucidates the spidroin gene catalogue.</title>
        <authorList>
            <person name="Kono N."/>
            <person name="Nakamura H."/>
            <person name="Ohtoshi R."/>
            <person name="Moran D.A.P."/>
            <person name="Shinohara A."/>
            <person name="Yoshida Y."/>
            <person name="Fujiwara M."/>
            <person name="Mori M."/>
            <person name="Tomita M."/>
            <person name="Arakawa K."/>
        </authorList>
    </citation>
    <scope>NUCLEOTIDE SEQUENCE [LARGE SCALE GENOMIC DNA]</scope>
</reference>
<evidence type="ECO:0000313" key="1">
    <source>
        <dbReference type="EMBL" id="GBN33368.1"/>
    </source>
</evidence>
<gene>
    <name evidence="1" type="ORF">AVEN_262973_1</name>
</gene>
<accession>A0A4Y2N1T6</accession>
<dbReference type="Proteomes" id="UP000499080">
    <property type="component" value="Unassembled WGS sequence"/>
</dbReference>
<comment type="caution">
    <text evidence="1">The sequence shown here is derived from an EMBL/GenBank/DDBJ whole genome shotgun (WGS) entry which is preliminary data.</text>
</comment>
<dbReference type="AlphaFoldDB" id="A0A4Y2N1T6"/>
<sequence length="98" mass="11661">MLKPVPPPCCIFDLSYSHTQGWIDDQPIEGFRSKFDADLQFWWQHSIPNFVHLARWIPFTFTQNKRQKFDSPLTGFVQNMIQHVEHVGIKTKYHISFI</sequence>
<dbReference type="EMBL" id="BGPR01008368">
    <property type="protein sequence ID" value="GBN33368.1"/>
    <property type="molecule type" value="Genomic_DNA"/>
</dbReference>
<name>A0A4Y2N1T6_ARAVE</name>
<keyword evidence="2" id="KW-1185">Reference proteome</keyword>
<organism evidence="1 2">
    <name type="scientific">Araneus ventricosus</name>
    <name type="common">Orbweaver spider</name>
    <name type="synonym">Epeira ventricosa</name>
    <dbReference type="NCBI Taxonomy" id="182803"/>
    <lineage>
        <taxon>Eukaryota</taxon>
        <taxon>Metazoa</taxon>
        <taxon>Ecdysozoa</taxon>
        <taxon>Arthropoda</taxon>
        <taxon>Chelicerata</taxon>
        <taxon>Arachnida</taxon>
        <taxon>Araneae</taxon>
        <taxon>Araneomorphae</taxon>
        <taxon>Entelegynae</taxon>
        <taxon>Araneoidea</taxon>
        <taxon>Araneidae</taxon>
        <taxon>Araneus</taxon>
    </lineage>
</organism>